<name>A0A1L7WMN5_9HELO</name>
<gene>
    <name evidence="2" type="ORF">PAC_03899</name>
</gene>
<evidence type="ECO:0000313" key="2">
    <source>
        <dbReference type="EMBL" id="CZR54016.1"/>
    </source>
</evidence>
<dbReference type="Proteomes" id="UP000184330">
    <property type="component" value="Unassembled WGS sequence"/>
</dbReference>
<keyword evidence="3" id="KW-1185">Reference proteome</keyword>
<organism evidence="2 3">
    <name type="scientific">Phialocephala subalpina</name>
    <dbReference type="NCBI Taxonomy" id="576137"/>
    <lineage>
        <taxon>Eukaryota</taxon>
        <taxon>Fungi</taxon>
        <taxon>Dikarya</taxon>
        <taxon>Ascomycota</taxon>
        <taxon>Pezizomycotina</taxon>
        <taxon>Leotiomycetes</taxon>
        <taxon>Helotiales</taxon>
        <taxon>Mollisiaceae</taxon>
        <taxon>Phialocephala</taxon>
        <taxon>Phialocephala fortinii species complex</taxon>
    </lineage>
</organism>
<evidence type="ECO:0000313" key="3">
    <source>
        <dbReference type="Proteomes" id="UP000184330"/>
    </source>
</evidence>
<accession>A0A1L7WMN5</accession>
<protein>
    <submittedName>
        <fullName evidence="2">Uncharacterized protein</fullName>
    </submittedName>
</protein>
<feature type="region of interest" description="Disordered" evidence="1">
    <location>
        <begin position="78"/>
        <end position="166"/>
    </location>
</feature>
<feature type="compositionally biased region" description="Polar residues" evidence="1">
    <location>
        <begin position="146"/>
        <end position="166"/>
    </location>
</feature>
<dbReference type="AlphaFoldDB" id="A0A1L7WMN5"/>
<proteinExistence type="predicted"/>
<sequence length="166" mass="18814">MSSLHPDFDFEEYNTSLSQLSQPAQMSVSGAIWLAKTWIQVPWSTTYWTALTAMMTIVTARAMDPTVSASVQKKFKLQEDELGTPRSLRSPEVIDLDEVQGLPRNDNQAMDQRLHKRKRNTLSRVDDRESQAKKKAPMTREDNSRDVASQRTEKNSVIPSLSIDSS</sequence>
<evidence type="ECO:0000256" key="1">
    <source>
        <dbReference type="SAM" id="MobiDB-lite"/>
    </source>
</evidence>
<dbReference type="EMBL" id="FJOG01000004">
    <property type="protein sequence ID" value="CZR54016.1"/>
    <property type="molecule type" value="Genomic_DNA"/>
</dbReference>
<feature type="compositionally biased region" description="Basic and acidic residues" evidence="1">
    <location>
        <begin position="124"/>
        <end position="145"/>
    </location>
</feature>
<reference evidence="2 3" key="1">
    <citation type="submission" date="2016-03" db="EMBL/GenBank/DDBJ databases">
        <authorList>
            <person name="Ploux O."/>
        </authorList>
    </citation>
    <scope>NUCLEOTIDE SEQUENCE [LARGE SCALE GENOMIC DNA]</scope>
    <source>
        <strain evidence="2 3">UAMH 11012</strain>
    </source>
</reference>